<dbReference type="EMBL" id="BMRP01000009">
    <property type="protein sequence ID" value="GGU63510.1"/>
    <property type="molecule type" value="Genomic_DNA"/>
</dbReference>
<protein>
    <recommendedName>
        <fullName evidence="2">NACHT domain-containing protein</fullName>
    </recommendedName>
</protein>
<dbReference type="PROSITE" id="PS50837">
    <property type="entry name" value="NACHT"/>
    <property type="match status" value="1"/>
</dbReference>
<gene>
    <name evidence="3" type="ORF">GCM10010211_30680</name>
</gene>
<feature type="domain" description="NACHT" evidence="2">
    <location>
        <begin position="196"/>
        <end position="329"/>
    </location>
</feature>
<dbReference type="SUPFAM" id="SSF52540">
    <property type="entry name" value="P-loop containing nucleoside triphosphate hydrolases"/>
    <property type="match status" value="1"/>
</dbReference>
<dbReference type="Gene3D" id="3.40.50.300">
    <property type="entry name" value="P-loop containing nucleotide triphosphate hydrolases"/>
    <property type="match status" value="1"/>
</dbReference>
<feature type="region of interest" description="Disordered" evidence="1">
    <location>
        <begin position="153"/>
        <end position="185"/>
    </location>
</feature>
<dbReference type="InterPro" id="IPR007111">
    <property type="entry name" value="NACHT_NTPase"/>
</dbReference>
<comment type="caution">
    <text evidence="3">The sequence shown here is derived from an EMBL/GenBank/DDBJ whole genome shotgun (WGS) entry which is preliminary data.</text>
</comment>
<dbReference type="Proteomes" id="UP000654471">
    <property type="component" value="Unassembled WGS sequence"/>
</dbReference>
<organism evidence="3 4">
    <name type="scientific">Streptomyces albospinus</name>
    <dbReference type="NCBI Taxonomy" id="285515"/>
    <lineage>
        <taxon>Bacteria</taxon>
        <taxon>Bacillati</taxon>
        <taxon>Actinomycetota</taxon>
        <taxon>Actinomycetes</taxon>
        <taxon>Kitasatosporales</taxon>
        <taxon>Streptomycetaceae</taxon>
        <taxon>Streptomyces</taxon>
    </lineage>
</organism>
<name>A0ABQ2V1Y1_9ACTN</name>
<evidence type="ECO:0000313" key="3">
    <source>
        <dbReference type="EMBL" id="GGU63510.1"/>
    </source>
</evidence>
<sequence length="1210" mass="133003">MPGGRPPGNHRDAYPELSELAAWFKQTITAAGYPSVNAFVQRHTLDKNKVYEVVRGNTLLSLDSTKGLARLLNRSPGEVEPIWLRAREAMDRRLMAEGSESSPQVTSWAEIPRPELALRNVLDALTNATEQLPYRLLGIAPPPLATVYVRQRLRERTPPGGADSSKERDRSSGTGDVEQLSLEGPVTVNDALNRSEHLLITGDPGAGKSTLGYHLVSNLAQIWLRQQSATNPPLDEPVVPLRVSARSLVSEGPWSTVLAEATRRALGPYLVTEPSQQLFTGRTHGARWLVVVDGLDEILDRPTRTSIIRALSQHTRAGSAYRLVITSRPLPDEELAPLRGTQVGVCHIEPFEPEELKLFAKRWFLSQDPITAEQRSAEFLQQVSDSRLKDLVRNPLLASIAAVASTREPDLPLPTNRVDLYQRFYDYLVTDEEASGRATPVELRRLEHGQPARYKLAQWVHDHRIEIIDAMAIERLGADTQITDAAYAWVQKNRPTDINLPPGWEEVLDRLLIDTGMFVYESSGLRFLHHTLAEFLAARAHASTIPSDFPKMKEWFERGLKPSERNFVLMTLALWGRVAGNEIELVLRGLLEGGREEALLAGSLLAESETAGVGASRLVVDRLVDLAFGSALDGAHVYTFSSFDSAYRGPIRIAGTMSRVDRVFSIVSLLIGNQYASLRLRELIAGNDIPFIIRLGAVGALSAVATVDEAAQLLHSLSFHADQPMMQAIAAAGLIEMRNGPIGEYERSLIDGALADPRCDSETRAAIADLYMESGNKEEAVAVARIVASDDGAHLSEFRIAAKIIVSDLRDRDQNPKESIRDLFPRMTSTHQAEVTRELFNAGYIEYAHELADAVIADAESSSPALSIAVELRSKESNPGQIEILLSTLKRRPSWDSERSGILTVLMESGAIAPPVEDAVQILRDPSSQPFDIEQAINIWIAGHSSGDVQELMDILAARPYMNAWARANASAALAEGGHLEEAVAIARPVITDPMTDGFDLDRAAAVIRQAPESVQNEAIRSISESILDEEQKRVRSIEVLALLGNSESVPDIALEILQDRTIDDRKFSSVLESLIKACGVSVAERLVTALIDEQVPPLRLFQVADSLATIGALPHAVHLWKHIISSYGLPPLDAFTTLTRLINTDHRRVAINALQMLANDENQNSREIVRARGLLAWLIFSDPTLPPCSACTQEAKEECRICLAINAVT</sequence>
<proteinExistence type="predicted"/>
<accession>A0ABQ2V1Y1</accession>
<keyword evidence="4" id="KW-1185">Reference proteome</keyword>
<evidence type="ECO:0000256" key="1">
    <source>
        <dbReference type="SAM" id="MobiDB-lite"/>
    </source>
</evidence>
<evidence type="ECO:0000259" key="2">
    <source>
        <dbReference type="PROSITE" id="PS50837"/>
    </source>
</evidence>
<dbReference type="PANTHER" id="PTHR46844:SF1">
    <property type="entry name" value="SLR5058 PROTEIN"/>
    <property type="match status" value="1"/>
</dbReference>
<dbReference type="PANTHER" id="PTHR46844">
    <property type="entry name" value="SLR5058 PROTEIN"/>
    <property type="match status" value="1"/>
</dbReference>
<dbReference type="InterPro" id="IPR027417">
    <property type="entry name" value="P-loop_NTPase"/>
</dbReference>
<reference evidence="4" key="1">
    <citation type="journal article" date="2019" name="Int. J. Syst. Evol. Microbiol.">
        <title>The Global Catalogue of Microorganisms (GCM) 10K type strain sequencing project: providing services to taxonomists for standard genome sequencing and annotation.</title>
        <authorList>
            <consortium name="The Broad Institute Genomics Platform"/>
            <consortium name="The Broad Institute Genome Sequencing Center for Infectious Disease"/>
            <person name="Wu L."/>
            <person name="Ma J."/>
        </authorList>
    </citation>
    <scope>NUCLEOTIDE SEQUENCE [LARGE SCALE GENOMIC DNA]</scope>
    <source>
        <strain evidence="4">JCM 3399</strain>
    </source>
</reference>
<evidence type="ECO:0000313" key="4">
    <source>
        <dbReference type="Proteomes" id="UP000654471"/>
    </source>
</evidence>